<protein>
    <submittedName>
        <fullName evidence="2">AzlD domain-containing protein</fullName>
    </submittedName>
</protein>
<evidence type="ECO:0000256" key="1">
    <source>
        <dbReference type="SAM" id="Phobius"/>
    </source>
</evidence>
<keyword evidence="1" id="KW-0812">Transmembrane</keyword>
<name>A0A417Z705_9MICO</name>
<keyword evidence="1" id="KW-1133">Transmembrane helix</keyword>
<dbReference type="Pfam" id="PF05437">
    <property type="entry name" value="AzlD"/>
    <property type="match status" value="1"/>
</dbReference>
<sequence length="101" mass="10517">MSTWTTVLLASGLSFVLKFIGYLLPPKYLEGKKTSNVVALFPVALLTGLVCVQAFVGDHGKLVLDARAAAALAAVVALLLRAPFIVVVLVAAATAALIRLI</sequence>
<comment type="caution">
    <text evidence="2">The sequence shown here is derived from an EMBL/GenBank/DDBJ whole genome shotgun (WGS) entry which is preliminary data.</text>
</comment>
<feature type="transmembrane region" description="Helical" evidence="1">
    <location>
        <begin position="68"/>
        <end position="98"/>
    </location>
</feature>
<evidence type="ECO:0000313" key="3">
    <source>
        <dbReference type="Proteomes" id="UP000285376"/>
    </source>
</evidence>
<gene>
    <name evidence="2" type="ORF">D1832_06040</name>
</gene>
<reference evidence="2 3" key="1">
    <citation type="submission" date="2018-08" db="EMBL/GenBank/DDBJ databases">
        <title>Whole genome sequence analysis of Dermacoccus abyssi bacteria isolated from Deep Mariana trench Micromonospora spp reveals genes involved in the environmental adaptation and production of secondary metabolites.</title>
        <authorList>
            <person name="Abdel-Mageed W.M."/>
            <person name="Lehri B."/>
            <person name="Nouioui I."/>
            <person name="Goodfellow I."/>
            <person name="Jaspars M."/>
            <person name="Karlyshev A."/>
        </authorList>
    </citation>
    <scope>NUCLEOTIDE SEQUENCE [LARGE SCALE GENOMIC DNA]</scope>
    <source>
        <strain evidence="2 3">MT1.1</strain>
    </source>
</reference>
<keyword evidence="1" id="KW-0472">Membrane</keyword>
<feature type="transmembrane region" description="Helical" evidence="1">
    <location>
        <begin position="6"/>
        <end position="25"/>
    </location>
</feature>
<organism evidence="2 3">
    <name type="scientific">Dermacoccus abyssi</name>
    <dbReference type="NCBI Taxonomy" id="322596"/>
    <lineage>
        <taxon>Bacteria</taxon>
        <taxon>Bacillati</taxon>
        <taxon>Actinomycetota</taxon>
        <taxon>Actinomycetes</taxon>
        <taxon>Micrococcales</taxon>
        <taxon>Dermacoccaceae</taxon>
        <taxon>Dermacoccus</taxon>
    </lineage>
</organism>
<dbReference type="RefSeq" id="WP_118913071.1">
    <property type="nucleotide sequence ID" value="NZ_CBCRVH010000004.1"/>
</dbReference>
<dbReference type="InterPro" id="IPR008407">
    <property type="entry name" value="Brnchd-chn_aa_trnsp_AzlD"/>
</dbReference>
<evidence type="ECO:0000313" key="2">
    <source>
        <dbReference type="EMBL" id="RHW46385.1"/>
    </source>
</evidence>
<dbReference type="EMBL" id="QWLM01000005">
    <property type="protein sequence ID" value="RHW46385.1"/>
    <property type="molecule type" value="Genomic_DNA"/>
</dbReference>
<dbReference type="AlphaFoldDB" id="A0A417Z705"/>
<feature type="transmembrane region" description="Helical" evidence="1">
    <location>
        <begin position="37"/>
        <end position="56"/>
    </location>
</feature>
<accession>A0A417Z705</accession>
<proteinExistence type="predicted"/>
<dbReference type="Proteomes" id="UP000285376">
    <property type="component" value="Unassembled WGS sequence"/>
</dbReference>